<evidence type="ECO:0000256" key="2">
    <source>
        <dbReference type="ARBA" id="ARBA00007639"/>
    </source>
</evidence>
<reference evidence="5" key="1">
    <citation type="submission" date="2021-12" db="EMBL/GenBank/DDBJ databases">
        <authorList>
            <person name="Lee J.-H."/>
            <person name="Kim S.-B."/>
        </authorList>
    </citation>
    <scope>NUCLEOTIDE SEQUENCE</scope>
    <source>
        <strain evidence="5">NR30</strain>
    </source>
</reference>
<dbReference type="InterPro" id="IPR025997">
    <property type="entry name" value="SBP_2_dom"/>
</dbReference>
<dbReference type="SUPFAM" id="SSF53822">
    <property type="entry name" value="Periplasmic binding protein-like I"/>
    <property type="match status" value="1"/>
</dbReference>
<proteinExistence type="inferred from homology"/>
<comment type="caution">
    <text evidence="5">The sequence shown here is derived from an EMBL/GenBank/DDBJ whole genome shotgun (WGS) entry which is preliminary data.</text>
</comment>
<dbReference type="Pfam" id="PF13407">
    <property type="entry name" value="Peripla_BP_4"/>
    <property type="match status" value="1"/>
</dbReference>
<feature type="domain" description="Periplasmic binding protein" evidence="4">
    <location>
        <begin position="52"/>
        <end position="308"/>
    </location>
</feature>
<evidence type="ECO:0000313" key="5">
    <source>
        <dbReference type="EMBL" id="MCD9877887.1"/>
    </source>
</evidence>
<dbReference type="Proteomes" id="UP001108029">
    <property type="component" value="Unassembled WGS sequence"/>
</dbReference>
<dbReference type="InterPro" id="IPR028082">
    <property type="entry name" value="Peripla_BP_I"/>
</dbReference>
<keyword evidence="3" id="KW-0732">Signal</keyword>
<sequence>MAHHYTVRGCRRPPPSAQGATLLLVGALLLGAAACGGSHDSTDGGGTRQVTIGLVTKTETNPFFVALREAAQKAAKKNGAGLIALSGKFDGDNEGQVNAMESLIARHVRGILITPSNTTGILGAIAEARRQGILVIALDTATAPENAAAATYATDNLKAGRLQGAYVRAVLGRRAPKLFMLDGTEGSTVSQQRHDGFLSGFGIKDDSPAIRGRAITNGDRNRGQAAMENLLQRTSDVNSVYTINEPVADGAYTALAARGLSRQVTVGSIDGGCEGVRDVRAGKYAATVMQFPVRMADLGVAAVTDFARHGRKPSGFTDTGTQLITDKPVPGLASRNTDWGLQHCWG</sequence>
<dbReference type="PANTHER" id="PTHR46847:SF1">
    <property type="entry name" value="D-ALLOSE-BINDING PERIPLASMIC PROTEIN-RELATED"/>
    <property type="match status" value="1"/>
</dbReference>
<keyword evidence="6" id="KW-1185">Reference proteome</keyword>
<dbReference type="AlphaFoldDB" id="A0A9Q3ZAR6"/>
<organism evidence="5 6">
    <name type="scientific">Streptomyces guryensis</name>
    <dbReference type="NCBI Taxonomy" id="2886947"/>
    <lineage>
        <taxon>Bacteria</taxon>
        <taxon>Bacillati</taxon>
        <taxon>Actinomycetota</taxon>
        <taxon>Actinomycetes</taxon>
        <taxon>Kitasatosporales</taxon>
        <taxon>Streptomycetaceae</taxon>
        <taxon>Streptomyces</taxon>
    </lineage>
</organism>
<comment type="similarity">
    <text evidence="2">Belongs to the bacterial solute-binding protein 2 family.</text>
</comment>
<accession>A0A9Q3ZAR6</accession>
<evidence type="ECO:0000256" key="1">
    <source>
        <dbReference type="ARBA" id="ARBA00004196"/>
    </source>
</evidence>
<dbReference type="GO" id="GO:0030313">
    <property type="term" value="C:cell envelope"/>
    <property type="evidence" value="ECO:0007669"/>
    <property type="project" value="UniProtKB-SubCell"/>
</dbReference>
<dbReference type="PANTHER" id="PTHR46847">
    <property type="entry name" value="D-ALLOSE-BINDING PERIPLASMIC PROTEIN-RELATED"/>
    <property type="match status" value="1"/>
</dbReference>
<protein>
    <submittedName>
        <fullName evidence="5">Substrate-binding domain-containing protein</fullName>
    </submittedName>
</protein>
<name>A0A9Q3ZAR6_9ACTN</name>
<gene>
    <name evidence="5" type="ORF">LJ657_30540</name>
</gene>
<dbReference type="Gene3D" id="3.40.50.2300">
    <property type="match status" value="2"/>
</dbReference>
<dbReference type="GO" id="GO:0030246">
    <property type="term" value="F:carbohydrate binding"/>
    <property type="evidence" value="ECO:0007669"/>
    <property type="project" value="UniProtKB-ARBA"/>
</dbReference>
<evidence type="ECO:0000259" key="4">
    <source>
        <dbReference type="Pfam" id="PF13407"/>
    </source>
</evidence>
<evidence type="ECO:0000313" key="6">
    <source>
        <dbReference type="Proteomes" id="UP001108029"/>
    </source>
</evidence>
<dbReference type="EMBL" id="JAJSBI010000018">
    <property type="protein sequence ID" value="MCD9877887.1"/>
    <property type="molecule type" value="Genomic_DNA"/>
</dbReference>
<evidence type="ECO:0000256" key="3">
    <source>
        <dbReference type="ARBA" id="ARBA00022729"/>
    </source>
</evidence>
<dbReference type="RefSeq" id="WP_232652073.1">
    <property type="nucleotide sequence ID" value="NZ_JAJSBI010000018.1"/>
</dbReference>
<comment type="subcellular location">
    <subcellularLocation>
        <location evidence="1">Cell envelope</location>
    </subcellularLocation>
</comment>